<feature type="transmembrane region" description="Helical" evidence="9">
    <location>
        <begin position="138"/>
        <end position="155"/>
    </location>
</feature>
<keyword evidence="12" id="KW-1185">Reference proteome</keyword>
<keyword evidence="9" id="KW-1133">Transmembrane helix</keyword>
<dbReference type="Pfam" id="PF07730">
    <property type="entry name" value="HisKA_3"/>
    <property type="match status" value="1"/>
</dbReference>
<evidence type="ECO:0000313" key="12">
    <source>
        <dbReference type="Proteomes" id="UP000035065"/>
    </source>
</evidence>
<comment type="catalytic activity">
    <reaction evidence="1">
        <text>ATP + protein L-histidine = ADP + protein N-phospho-L-histidine.</text>
        <dbReference type="EC" id="2.7.13.3"/>
    </reaction>
</comment>
<name>F1YEL1_9ACTN</name>
<dbReference type="GO" id="GO:0000155">
    <property type="term" value="F:phosphorelay sensor kinase activity"/>
    <property type="evidence" value="ECO:0007669"/>
    <property type="project" value="InterPro"/>
</dbReference>
<evidence type="ECO:0000256" key="2">
    <source>
        <dbReference type="ARBA" id="ARBA00012438"/>
    </source>
</evidence>
<dbReference type="GO" id="GO:0046983">
    <property type="term" value="F:protein dimerization activity"/>
    <property type="evidence" value="ECO:0007669"/>
    <property type="project" value="InterPro"/>
</dbReference>
<feature type="domain" description="Signal transduction histidine kinase subgroup 3 dimerisation and phosphoacceptor" evidence="10">
    <location>
        <begin position="183"/>
        <end position="241"/>
    </location>
</feature>
<keyword evidence="8" id="KW-0902">Two-component regulatory system</keyword>
<comment type="caution">
    <text evidence="11">The sequence shown here is derived from an EMBL/GenBank/DDBJ whole genome shotgun (WGS) entry which is preliminary data.</text>
</comment>
<evidence type="ECO:0000256" key="3">
    <source>
        <dbReference type="ARBA" id="ARBA00022553"/>
    </source>
</evidence>
<evidence type="ECO:0000256" key="1">
    <source>
        <dbReference type="ARBA" id="ARBA00000085"/>
    </source>
</evidence>
<dbReference type="InterPro" id="IPR036890">
    <property type="entry name" value="HATPase_C_sf"/>
</dbReference>
<dbReference type="Proteomes" id="UP000035065">
    <property type="component" value="Unassembled WGS sequence"/>
</dbReference>
<gene>
    <name evidence="11" type="ORF">SCNU_00665</name>
</gene>
<protein>
    <recommendedName>
        <fullName evidence="2">histidine kinase</fullName>
        <ecNumber evidence="2">2.7.13.3</ecNumber>
    </recommendedName>
</protein>
<proteinExistence type="predicted"/>
<evidence type="ECO:0000256" key="9">
    <source>
        <dbReference type="SAM" id="Phobius"/>
    </source>
</evidence>
<dbReference type="GO" id="GO:0016020">
    <property type="term" value="C:membrane"/>
    <property type="evidence" value="ECO:0007669"/>
    <property type="project" value="InterPro"/>
</dbReference>
<sequence length="374" mass="38562">MKRMVEHARGWFSSTTMSALATLVVGLLLWASGAFTLIQDWGGHSVPVEVAILAAAFALQLTAPRHPVVAMVLIVGLVIVDLPSGASLPLWISLTDIVFAVMTTGSVRLRRIVGIGCFAVTVGAAVIVAVAVDTRAGVLVGVLAVAFLLSPLGYAQSVNATVRAAKAESAAAAAERTAALAEERRRVSRELHDTVAGHVSAIAILAEAAREAPDPRPVIASMRSNSLAALAELREMIDVLAADGDEAATVRWSSLTPFVTAARAVGSEVAVSSAPDGLPVAVETVVTRIAGEALANATRHAPGEPVSVDLVADCATAEVVVRNRLPMDRTVDSETGGNGVRNMIIRAESIGGTATVGADGDSWVVDARVPVVRS</sequence>
<dbReference type="STRING" id="644548.SCNU_00665"/>
<dbReference type="RefSeq" id="WP_009677410.1">
    <property type="nucleotide sequence ID" value="NZ_AEUD01000001.1"/>
</dbReference>
<evidence type="ECO:0000256" key="6">
    <source>
        <dbReference type="ARBA" id="ARBA00022777"/>
    </source>
</evidence>
<dbReference type="AlphaFoldDB" id="F1YEL1"/>
<dbReference type="GO" id="GO:0005524">
    <property type="term" value="F:ATP binding"/>
    <property type="evidence" value="ECO:0007669"/>
    <property type="project" value="UniProtKB-KW"/>
</dbReference>
<evidence type="ECO:0000256" key="5">
    <source>
        <dbReference type="ARBA" id="ARBA00022741"/>
    </source>
</evidence>
<dbReference type="PANTHER" id="PTHR24421">
    <property type="entry name" value="NITRATE/NITRITE SENSOR PROTEIN NARX-RELATED"/>
    <property type="match status" value="1"/>
</dbReference>
<dbReference type="eggNOG" id="COG4585">
    <property type="taxonomic scope" value="Bacteria"/>
</dbReference>
<accession>F1YEL1</accession>
<feature type="transmembrane region" description="Helical" evidence="9">
    <location>
        <begin position="68"/>
        <end position="92"/>
    </location>
</feature>
<dbReference type="EMBL" id="AEUD01000001">
    <property type="protein sequence ID" value="EGD56845.1"/>
    <property type="molecule type" value="Genomic_DNA"/>
</dbReference>
<dbReference type="Gene3D" id="3.30.565.10">
    <property type="entry name" value="Histidine kinase-like ATPase, C-terminal domain"/>
    <property type="match status" value="1"/>
</dbReference>
<dbReference type="PANTHER" id="PTHR24421:SF10">
    <property type="entry name" value="NITRATE_NITRITE SENSOR PROTEIN NARQ"/>
    <property type="match status" value="1"/>
</dbReference>
<reference evidence="11 12" key="1">
    <citation type="journal article" date="2011" name="J. Bacteriol.">
        <title>Draft Genome Sequence of Gordonia neofelifaecis NRRL B-59395, a Cholesterol-Degrading Actinomycete.</title>
        <authorList>
            <person name="Ge F."/>
            <person name="Li W."/>
            <person name="Chen G."/>
            <person name="Liu Y."/>
            <person name="Zhang G."/>
            <person name="Yong B."/>
            <person name="Wang Q."/>
            <person name="Wang N."/>
            <person name="Huang Z."/>
            <person name="Li W."/>
            <person name="Wang J."/>
            <person name="Wu C."/>
            <person name="Xie Q."/>
            <person name="Liu G."/>
        </authorList>
    </citation>
    <scope>NUCLEOTIDE SEQUENCE [LARGE SCALE GENOMIC DNA]</scope>
    <source>
        <strain evidence="11 12">NRRL B-59395</strain>
    </source>
</reference>
<keyword evidence="4" id="KW-0808">Transferase</keyword>
<feature type="transmembrane region" description="Helical" evidence="9">
    <location>
        <begin position="112"/>
        <end position="131"/>
    </location>
</feature>
<dbReference type="InterPro" id="IPR050482">
    <property type="entry name" value="Sensor_HK_TwoCompSys"/>
</dbReference>
<evidence type="ECO:0000256" key="4">
    <source>
        <dbReference type="ARBA" id="ARBA00022679"/>
    </source>
</evidence>
<keyword evidence="6 11" id="KW-0418">Kinase</keyword>
<dbReference type="InterPro" id="IPR011712">
    <property type="entry name" value="Sig_transdc_His_kin_sub3_dim/P"/>
</dbReference>
<keyword evidence="9" id="KW-0472">Membrane</keyword>
<keyword evidence="7" id="KW-0067">ATP-binding</keyword>
<evidence type="ECO:0000313" key="11">
    <source>
        <dbReference type="EMBL" id="EGD56845.1"/>
    </source>
</evidence>
<dbReference type="Gene3D" id="1.20.5.1930">
    <property type="match status" value="1"/>
</dbReference>
<evidence type="ECO:0000256" key="7">
    <source>
        <dbReference type="ARBA" id="ARBA00022840"/>
    </source>
</evidence>
<keyword evidence="9" id="KW-0812">Transmembrane</keyword>
<organism evidence="11 12">
    <name type="scientific">Gordonia neofelifaecis NRRL B-59395</name>
    <dbReference type="NCBI Taxonomy" id="644548"/>
    <lineage>
        <taxon>Bacteria</taxon>
        <taxon>Bacillati</taxon>
        <taxon>Actinomycetota</taxon>
        <taxon>Actinomycetes</taxon>
        <taxon>Mycobacteriales</taxon>
        <taxon>Gordoniaceae</taxon>
        <taxon>Gordonia</taxon>
    </lineage>
</organism>
<evidence type="ECO:0000256" key="8">
    <source>
        <dbReference type="ARBA" id="ARBA00023012"/>
    </source>
</evidence>
<evidence type="ECO:0000259" key="10">
    <source>
        <dbReference type="Pfam" id="PF07730"/>
    </source>
</evidence>
<keyword evidence="5" id="KW-0547">Nucleotide-binding</keyword>
<dbReference type="EC" id="2.7.13.3" evidence="2"/>
<keyword evidence="3" id="KW-0597">Phosphoprotein</keyword>